<dbReference type="SMART" id="SM00646">
    <property type="entry name" value="Ami_3"/>
    <property type="match status" value="1"/>
</dbReference>
<feature type="region of interest" description="Disordered" evidence="4">
    <location>
        <begin position="141"/>
        <end position="176"/>
    </location>
</feature>
<dbReference type="Proteomes" id="UP001562065">
    <property type="component" value="Unassembled WGS sequence"/>
</dbReference>
<evidence type="ECO:0000256" key="5">
    <source>
        <dbReference type="SAM" id="SignalP"/>
    </source>
</evidence>
<comment type="catalytic activity">
    <reaction evidence="1">
        <text>Hydrolyzes the link between N-acetylmuramoyl residues and L-amino acid residues in certain cell-wall glycopeptides.</text>
        <dbReference type="EC" id="3.5.1.28"/>
    </reaction>
</comment>
<reference evidence="7 8" key="1">
    <citation type="submission" date="2024-07" db="EMBL/GenBank/DDBJ databases">
        <authorList>
            <person name="Ren Q."/>
        </authorList>
    </citation>
    <scope>NUCLEOTIDE SEQUENCE [LARGE SCALE GENOMIC DNA]</scope>
    <source>
        <strain evidence="7 8">REN37</strain>
    </source>
</reference>
<dbReference type="InterPro" id="IPR036779">
    <property type="entry name" value="LysM_dom_sf"/>
</dbReference>
<protein>
    <recommendedName>
        <fullName evidence="2">N-acetylmuramoyl-L-alanine amidase</fullName>
        <ecNumber evidence="2">3.5.1.28</ecNumber>
    </recommendedName>
</protein>
<name>A0ABV4AH58_9GAMM</name>
<dbReference type="PANTHER" id="PTHR30404:SF0">
    <property type="entry name" value="N-ACETYLMURAMOYL-L-ALANINE AMIDASE AMIC"/>
    <property type="match status" value="1"/>
</dbReference>
<dbReference type="InterPro" id="IPR021731">
    <property type="entry name" value="AMIN_dom"/>
</dbReference>
<dbReference type="Gene3D" id="3.10.350.10">
    <property type="entry name" value="LysM domain"/>
    <property type="match status" value="1"/>
</dbReference>
<proteinExistence type="predicted"/>
<dbReference type="GO" id="GO:0008745">
    <property type="term" value="F:N-acetylmuramoyl-L-alanine amidase activity"/>
    <property type="evidence" value="ECO:0007669"/>
    <property type="project" value="UniProtKB-EC"/>
</dbReference>
<keyword evidence="8" id="KW-1185">Reference proteome</keyword>
<evidence type="ECO:0000256" key="4">
    <source>
        <dbReference type="SAM" id="MobiDB-lite"/>
    </source>
</evidence>
<organism evidence="7 8">
    <name type="scientific">Isoalcanivorax beigongshangi</name>
    <dbReference type="NCBI Taxonomy" id="3238810"/>
    <lineage>
        <taxon>Bacteria</taxon>
        <taxon>Pseudomonadati</taxon>
        <taxon>Pseudomonadota</taxon>
        <taxon>Gammaproteobacteria</taxon>
        <taxon>Oceanospirillales</taxon>
        <taxon>Alcanivoracaceae</taxon>
        <taxon>Isoalcanivorax</taxon>
    </lineage>
</organism>
<evidence type="ECO:0000256" key="3">
    <source>
        <dbReference type="ARBA" id="ARBA00022801"/>
    </source>
</evidence>
<feature type="chain" id="PRO_5045178945" description="N-acetylmuramoyl-L-alanine amidase" evidence="5">
    <location>
        <begin position="27"/>
        <end position="466"/>
    </location>
</feature>
<gene>
    <name evidence="7" type="ORF">AB5I84_02380</name>
</gene>
<keyword evidence="5" id="KW-0732">Signal</keyword>
<evidence type="ECO:0000313" key="7">
    <source>
        <dbReference type="EMBL" id="MEY1660990.1"/>
    </source>
</evidence>
<dbReference type="Gene3D" id="2.60.40.3500">
    <property type="match status" value="1"/>
</dbReference>
<dbReference type="InterPro" id="IPR018392">
    <property type="entry name" value="LysM"/>
</dbReference>
<dbReference type="InterPro" id="IPR002508">
    <property type="entry name" value="MurNAc-LAA_cat"/>
</dbReference>
<evidence type="ECO:0000313" key="8">
    <source>
        <dbReference type="Proteomes" id="UP001562065"/>
    </source>
</evidence>
<dbReference type="CDD" id="cd00118">
    <property type="entry name" value="LysM"/>
    <property type="match status" value="1"/>
</dbReference>
<dbReference type="InterPro" id="IPR050695">
    <property type="entry name" value="N-acetylmuramoyl_amidase_3"/>
</dbReference>
<dbReference type="Pfam" id="PF11741">
    <property type="entry name" value="AMIN"/>
    <property type="match status" value="1"/>
</dbReference>
<feature type="compositionally biased region" description="Pro residues" evidence="4">
    <location>
        <begin position="150"/>
        <end position="169"/>
    </location>
</feature>
<dbReference type="Gene3D" id="3.40.630.40">
    <property type="entry name" value="Zn-dependent exopeptidases"/>
    <property type="match status" value="1"/>
</dbReference>
<dbReference type="PANTHER" id="PTHR30404">
    <property type="entry name" value="N-ACETYLMURAMOYL-L-ALANINE AMIDASE"/>
    <property type="match status" value="1"/>
</dbReference>
<dbReference type="SUPFAM" id="SSF53187">
    <property type="entry name" value="Zn-dependent exopeptidases"/>
    <property type="match status" value="1"/>
</dbReference>
<dbReference type="RefSeq" id="WP_369454229.1">
    <property type="nucleotide sequence ID" value="NZ_JBGCUO010000001.1"/>
</dbReference>
<comment type="caution">
    <text evidence="7">The sequence shown here is derived from an EMBL/GenBank/DDBJ whole genome shotgun (WGS) entry which is preliminary data.</text>
</comment>
<evidence type="ECO:0000259" key="6">
    <source>
        <dbReference type="PROSITE" id="PS51782"/>
    </source>
</evidence>
<dbReference type="CDD" id="cd02696">
    <property type="entry name" value="MurNAc-LAA"/>
    <property type="match status" value="1"/>
</dbReference>
<evidence type="ECO:0000256" key="1">
    <source>
        <dbReference type="ARBA" id="ARBA00001561"/>
    </source>
</evidence>
<feature type="domain" description="LysM" evidence="6">
    <location>
        <begin position="420"/>
        <end position="463"/>
    </location>
</feature>
<dbReference type="Pfam" id="PF01476">
    <property type="entry name" value="LysM"/>
    <property type="match status" value="1"/>
</dbReference>
<keyword evidence="3 7" id="KW-0378">Hydrolase</keyword>
<dbReference type="EC" id="3.5.1.28" evidence="2"/>
<dbReference type="EMBL" id="JBGCUO010000001">
    <property type="protein sequence ID" value="MEY1660990.1"/>
    <property type="molecule type" value="Genomic_DNA"/>
</dbReference>
<sequence>MTPTIAWLRGLSMALWLMLLTLPAAAAIQDVSSVRIHRAPDHTRLVFDLNGPVEHKVDRLSNPERLVIDLDNVDLKFDMATLTLDGTPISGVRVGRHAEGKTRVVLDLSAQVRPRTNQLKPFEPHGWRLVVDLFDTEPVAGAGRSAATPAPTPPPAATTPGSSPRPQPQPQGARPMIVAIDPGHGGEDPGAIGPGGVQEKKIVLQIAQRVYRMMQAEPGLRPVLVRDGDYYVPLAERRRIAAEKGADAFISIHADAFTNATAHGASVFALSSRGATSAQADYLARIANDSDRVAGVYEEEKDNGGLLGVLADMTMEGTLAHSLILAEGMIGELGKVTRLHGNRHKVEQANFAVLREPTMVSVLVETGFISNRDEARKLQTSAHQEKVARAIVNGVREYFTHHPQPGSWFAAERRRGNGALTHRIANGETLSSIARRYSVSEQALRSANNVNGDLIRVGQTLTIPGS</sequence>
<dbReference type="SMART" id="SM00257">
    <property type="entry name" value="LysM"/>
    <property type="match status" value="1"/>
</dbReference>
<accession>A0ABV4AH58</accession>
<feature type="signal peptide" evidence="5">
    <location>
        <begin position="1"/>
        <end position="26"/>
    </location>
</feature>
<dbReference type="Pfam" id="PF01520">
    <property type="entry name" value="Amidase_3"/>
    <property type="match status" value="1"/>
</dbReference>
<dbReference type="PROSITE" id="PS51782">
    <property type="entry name" value="LYSM"/>
    <property type="match status" value="1"/>
</dbReference>
<evidence type="ECO:0000256" key="2">
    <source>
        <dbReference type="ARBA" id="ARBA00011901"/>
    </source>
</evidence>
<dbReference type="SUPFAM" id="SSF54106">
    <property type="entry name" value="LysM domain"/>
    <property type="match status" value="1"/>
</dbReference>